<dbReference type="Proteomes" id="UP000653002">
    <property type="component" value="Unassembled WGS sequence"/>
</dbReference>
<feature type="region of interest" description="Disordered" evidence="1">
    <location>
        <begin position="1"/>
        <end position="24"/>
    </location>
</feature>
<protein>
    <submittedName>
        <fullName evidence="2">AbrB/MazE/SpoVT family DNA-binding domain-containing protein</fullName>
    </submittedName>
</protein>
<comment type="caution">
    <text evidence="2">The sequence shown here is derived from an EMBL/GenBank/DDBJ whole genome shotgun (WGS) entry which is preliminary data.</text>
</comment>
<proteinExistence type="predicted"/>
<keyword evidence="2" id="KW-0238">DNA-binding</keyword>
<dbReference type="GO" id="GO:0003677">
    <property type="term" value="F:DNA binding"/>
    <property type="evidence" value="ECO:0007669"/>
    <property type="project" value="UniProtKB-KW"/>
</dbReference>
<feature type="non-terminal residue" evidence="2">
    <location>
        <position position="24"/>
    </location>
</feature>
<dbReference type="AlphaFoldDB" id="A0A8I0H094"/>
<organism evidence="2 3">
    <name type="scientific">Xanthomonas citri pv. citri</name>
    <dbReference type="NCBI Taxonomy" id="611301"/>
    <lineage>
        <taxon>Bacteria</taxon>
        <taxon>Pseudomonadati</taxon>
        <taxon>Pseudomonadota</taxon>
        <taxon>Gammaproteobacteria</taxon>
        <taxon>Lysobacterales</taxon>
        <taxon>Lysobacteraceae</taxon>
        <taxon>Xanthomonas</taxon>
    </lineage>
</organism>
<dbReference type="EMBL" id="JAABFR010001283">
    <property type="protein sequence ID" value="MBD4337744.1"/>
    <property type="molecule type" value="Genomic_DNA"/>
</dbReference>
<evidence type="ECO:0000256" key="1">
    <source>
        <dbReference type="SAM" id="MobiDB-lite"/>
    </source>
</evidence>
<gene>
    <name evidence="2" type="ORF">GUH15_17120</name>
</gene>
<evidence type="ECO:0000313" key="3">
    <source>
        <dbReference type="Proteomes" id="UP000653002"/>
    </source>
</evidence>
<name>A0A8I0H094_XANCI</name>
<accession>A0A8I0H094</accession>
<evidence type="ECO:0000313" key="2">
    <source>
        <dbReference type="EMBL" id="MBD4337744.1"/>
    </source>
</evidence>
<sequence>MVSDNPLHKQFSGQRPARPTNDRL</sequence>
<reference evidence="2" key="1">
    <citation type="submission" date="2020-01" db="EMBL/GenBank/DDBJ databases">
        <authorList>
            <person name="Richard D."/>
        </authorList>
    </citation>
    <scope>NUCLEOTIDE SEQUENCE</scope>
    <source>
        <strain evidence="2">JP541</strain>
    </source>
</reference>